<reference evidence="2" key="1">
    <citation type="journal article" date="2019" name="Int. J. Syst. Evol. Microbiol.">
        <title>The Global Catalogue of Microorganisms (GCM) 10K type strain sequencing project: providing services to taxonomists for standard genome sequencing and annotation.</title>
        <authorList>
            <consortium name="The Broad Institute Genomics Platform"/>
            <consortium name="The Broad Institute Genome Sequencing Center for Infectious Disease"/>
            <person name="Wu L."/>
            <person name="Ma J."/>
        </authorList>
    </citation>
    <scope>NUCLEOTIDE SEQUENCE [LARGE SCALE GENOMIC DNA]</scope>
    <source>
        <strain evidence="2">KCTC 3913</strain>
    </source>
</reference>
<name>A0ABW5RPV4_9BACI</name>
<evidence type="ECO:0000313" key="2">
    <source>
        <dbReference type="Proteomes" id="UP001597506"/>
    </source>
</evidence>
<protein>
    <recommendedName>
        <fullName evidence="3">SR1 protein</fullName>
    </recommendedName>
</protein>
<evidence type="ECO:0008006" key="3">
    <source>
        <dbReference type="Google" id="ProtNLM"/>
    </source>
</evidence>
<comment type="caution">
    <text evidence="1">The sequence shown here is derived from an EMBL/GenBank/DDBJ whole genome shotgun (WGS) entry which is preliminary data.</text>
</comment>
<gene>
    <name evidence="1" type="ORF">ACFSUL_08065</name>
</gene>
<proteinExistence type="predicted"/>
<dbReference type="EMBL" id="JBHUMF010000017">
    <property type="protein sequence ID" value="MFD2680712.1"/>
    <property type="molecule type" value="Genomic_DNA"/>
</dbReference>
<dbReference type="Proteomes" id="UP001597506">
    <property type="component" value="Unassembled WGS sequence"/>
</dbReference>
<dbReference type="RefSeq" id="WP_377934358.1">
    <property type="nucleotide sequence ID" value="NZ_JBHUMF010000017.1"/>
</dbReference>
<organism evidence="1 2">
    <name type="scientific">Bacillus seohaeanensis</name>
    <dbReference type="NCBI Taxonomy" id="284580"/>
    <lineage>
        <taxon>Bacteria</taxon>
        <taxon>Bacillati</taxon>
        <taxon>Bacillota</taxon>
        <taxon>Bacilli</taxon>
        <taxon>Bacillales</taxon>
        <taxon>Bacillaceae</taxon>
        <taxon>Bacillus</taxon>
    </lineage>
</organism>
<accession>A0ABW5RPV4</accession>
<keyword evidence="2" id="KW-1185">Reference proteome</keyword>
<evidence type="ECO:0000313" key="1">
    <source>
        <dbReference type="EMBL" id="MFD2680712.1"/>
    </source>
</evidence>
<sequence length="42" mass="4916">MARICEVCGRVEEVDREEPKYDILDVCLECTEHIIYPSSELE</sequence>